<sequence>MPKVKESASVKLKAFVSKYGENIFSTDGRILFCKICDVRVAAEKKKFTIEQHMSREKHKRDLQRFENKSSVNLQQMLLGDTCSKFSPFCEKLCEAFLSADISLHKLNHPKLRTFLEEETGKLIPDPRTLRRTYIARCYDKTLGGGKREK</sequence>
<organism evidence="1 2">
    <name type="scientific">Periplaneta americana</name>
    <name type="common">American cockroach</name>
    <name type="synonym">Blatta americana</name>
    <dbReference type="NCBI Taxonomy" id="6978"/>
    <lineage>
        <taxon>Eukaryota</taxon>
        <taxon>Metazoa</taxon>
        <taxon>Ecdysozoa</taxon>
        <taxon>Arthropoda</taxon>
        <taxon>Hexapoda</taxon>
        <taxon>Insecta</taxon>
        <taxon>Pterygota</taxon>
        <taxon>Neoptera</taxon>
        <taxon>Polyneoptera</taxon>
        <taxon>Dictyoptera</taxon>
        <taxon>Blattodea</taxon>
        <taxon>Blattoidea</taxon>
        <taxon>Blattidae</taxon>
        <taxon>Blattinae</taxon>
        <taxon>Periplaneta</taxon>
    </lineage>
</organism>
<proteinExistence type="predicted"/>
<dbReference type="PANTHER" id="PTHR32344:SF1">
    <property type="entry name" value="U1-TYPE DOMAIN-CONTAINING PROTEIN"/>
    <property type="match status" value="1"/>
</dbReference>
<evidence type="ECO:0008006" key="3">
    <source>
        <dbReference type="Google" id="ProtNLM"/>
    </source>
</evidence>
<name>A0ABQ8SBS6_PERAM</name>
<dbReference type="InterPro" id="IPR033375">
    <property type="entry name" value="Cggbp1"/>
</dbReference>
<gene>
    <name evidence="1" type="ORF">ANN_19882</name>
</gene>
<accession>A0ABQ8SBS6</accession>
<dbReference type="EMBL" id="JAJSOF020000031">
    <property type="protein sequence ID" value="KAJ4431285.1"/>
    <property type="molecule type" value="Genomic_DNA"/>
</dbReference>
<protein>
    <recommendedName>
        <fullName evidence="3">CGG triplet repeat-binding protein 1</fullName>
    </recommendedName>
</protein>
<reference evidence="1 2" key="1">
    <citation type="journal article" date="2022" name="Allergy">
        <title>Genome assembly and annotation of Periplaneta americana reveal a comprehensive cockroach allergen profile.</title>
        <authorList>
            <person name="Wang L."/>
            <person name="Xiong Q."/>
            <person name="Saelim N."/>
            <person name="Wang L."/>
            <person name="Nong W."/>
            <person name="Wan A.T."/>
            <person name="Shi M."/>
            <person name="Liu X."/>
            <person name="Cao Q."/>
            <person name="Hui J.H.L."/>
            <person name="Sookrung N."/>
            <person name="Leung T.F."/>
            <person name="Tungtrongchitr A."/>
            <person name="Tsui S.K.W."/>
        </authorList>
    </citation>
    <scope>NUCLEOTIDE SEQUENCE [LARGE SCALE GENOMIC DNA]</scope>
    <source>
        <strain evidence="1">PWHHKU_190912</strain>
    </source>
</reference>
<dbReference type="PANTHER" id="PTHR32344">
    <property type="entry name" value="U1-TYPE DOMAIN-CONTAINING PROTEIN"/>
    <property type="match status" value="1"/>
</dbReference>
<evidence type="ECO:0000313" key="1">
    <source>
        <dbReference type="EMBL" id="KAJ4431285.1"/>
    </source>
</evidence>
<evidence type="ECO:0000313" key="2">
    <source>
        <dbReference type="Proteomes" id="UP001148838"/>
    </source>
</evidence>
<dbReference type="Proteomes" id="UP001148838">
    <property type="component" value="Unassembled WGS sequence"/>
</dbReference>
<keyword evidence="2" id="KW-1185">Reference proteome</keyword>
<comment type="caution">
    <text evidence="1">The sequence shown here is derived from an EMBL/GenBank/DDBJ whole genome shotgun (WGS) entry which is preliminary data.</text>
</comment>